<sequence>MMSSHCQAAALPKPLAQIKLTERQQGCVFKLSEAYELNAFVSVQLKSIVQSCSMCNKLSNYAPPITAELSELNE</sequence>
<keyword evidence="2" id="KW-1185">Reference proteome</keyword>
<protein>
    <submittedName>
        <fullName evidence="1">Uncharacterized protein</fullName>
    </submittedName>
</protein>
<evidence type="ECO:0000313" key="1">
    <source>
        <dbReference type="EMBL" id="KRY33768.1"/>
    </source>
</evidence>
<name>A0A0V1B9U4_TRISP</name>
<dbReference type="InParanoid" id="A0A0V1B9U4"/>
<dbReference type="AlphaFoldDB" id="A0A0V1B9U4"/>
<evidence type="ECO:0000313" key="2">
    <source>
        <dbReference type="Proteomes" id="UP000054776"/>
    </source>
</evidence>
<reference evidence="1 2" key="1">
    <citation type="submission" date="2015-01" db="EMBL/GenBank/DDBJ databases">
        <title>Evolution of Trichinella species and genotypes.</title>
        <authorList>
            <person name="Korhonen P.K."/>
            <person name="Edoardo P."/>
            <person name="Giuseppe L.R."/>
            <person name="Gasser R.B."/>
        </authorList>
    </citation>
    <scope>NUCLEOTIDE SEQUENCE [LARGE SCALE GENOMIC DNA]</scope>
    <source>
        <strain evidence="1">ISS3</strain>
    </source>
</reference>
<dbReference type="EMBL" id="JYDH01000077">
    <property type="protein sequence ID" value="KRY33768.1"/>
    <property type="molecule type" value="Genomic_DNA"/>
</dbReference>
<comment type="caution">
    <text evidence="1">The sequence shown here is derived from an EMBL/GenBank/DDBJ whole genome shotgun (WGS) entry which is preliminary data.</text>
</comment>
<accession>A0A0V1B9U4</accession>
<gene>
    <name evidence="1" type="ORF">T01_5286</name>
</gene>
<proteinExistence type="predicted"/>
<organism evidence="1 2">
    <name type="scientific">Trichinella spiralis</name>
    <name type="common">Trichina worm</name>
    <dbReference type="NCBI Taxonomy" id="6334"/>
    <lineage>
        <taxon>Eukaryota</taxon>
        <taxon>Metazoa</taxon>
        <taxon>Ecdysozoa</taxon>
        <taxon>Nematoda</taxon>
        <taxon>Enoplea</taxon>
        <taxon>Dorylaimia</taxon>
        <taxon>Trichinellida</taxon>
        <taxon>Trichinellidae</taxon>
        <taxon>Trichinella</taxon>
    </lineage>
</organism>
<dbReference type="Proteomes" id="UP000054776">
    <property type="component" value="Unassembled WGS sequence"/>
</dbReference>